<dbReference type="InterPro" id="IPR039300">
    <property type="entry name" value="JASON"/>
</dbReference>
<feature type="compositionally biased region" description="Polar residues" evidence="1">
    <location>
        <begin position="380"/>
        <end position="404"/>
    </location>
</feature>
<dbReference type="PANTHER" id="PTHR33318">
    <property type="entry name" value="ASPARTYL/GLUTAMYL-TRNA(ASN/GLN) AMIDOTRANSFERASE SUBUNIT"/>
    <property type="match status" value="1"/>
</dbReference>
<sequence>MKNCCPGISSGNTSLNSTSDVLKTGFSSASQQHDDHPEQITHSQQHDNSAQSSDVHQNSDQKQSSDCLDVTHSSLPLEVLSDSIEVAARPTRGVEKGELKATFLKKSIRLIMGCSFFACFSASKNRKHQHLVDGDSSVDQKPQVNEAVRSSEEEDFWKPFNPIIVKKEKLGELLNNSGKKQGTQGTVKGSGSSVLDLSASAVVCCDSQNNRYQNSEESGDELKDWDLGIREVNETGIGKAENEPRLDIEESSESLFSLSIESRKHDCEVESDDKEVNSPMRIVLNRNAEDKGGECVQSVLSPVENLAQWKGVKAKASIPLKDEEKENINVEQGSDIPFSLESNFKFGTSSSRLFSNGKKLVGQEIAVDTSLSSWLVGPENTPNSKGSTDSVGNSEASRKTNSPRSYEDRPILGALTLEELKQHSASTSSRKCRSRSPDETPIIGTVGSYWNHTGQILDADSNSLHKGTPRTRSRNIQEERPRWNAIPFEARLERALDTGTAGV</sequence>
<feature type="compositionally biased region" description="Polar residues" evidence="1">
    <location>
        <begin position="40"/>
        <end position="67"/>
    </location>
</feature>
<dbReference type="Proteomes" id="UP001396334">
    <property type="component" value="Unassembled WGS sequence"/>
</dbReference>
<evidence type="ECO:0000313" key="3">
    <source>
        <dbReference type="Proteomes" id="UP001396334"/>
    </source>
</evidence>
<reference evidence="2 3" key="1">
    <citation type="journal article" date="2024" name="G3 (Bethesda)">
        <title>Genome assembly of Hibiscus sabdariffa L. provides insights into metabolisms of medicinal natural products.</title>
        <authorList>
            <person name="Kim T."/>
        </authorList>
    </citation>
    <scope>NUCLEOTIDE SEQUENCE [LARGE SCALE GENOMIC DNA]</scope>
    <source>
        <strain evidence="2">TK-2024</strain>
        <tissue evidence="2">Old leaves</tissue>
    </source>
</reference>
<evidence type="ECO:0000256" key="1">
    <source>
        <dbReference type="SAM" id="MobiDB-lite"/>
    </source>
</evidence>
<organism evidence="2 3">
    <name type="scientific">Hibiscus sabdariffa</name>
    <name type="common">roselle</name>
    <dbReference type="NCBI Taxonomy" id="183260"/>
    <lineage>
        <taxon>Eukaryota</taxon>
        <taxon>Viridiplantae</taxon>
        <taxon>Streptophyta</taxon>
        <taxon>Embryophyta</taxon>
        <taxon>Tracheophyta</taxon>
        <taxon>Spermatophyta</taxon>
        <taxon>Magnoliopsida</taxon>
        <taxon>eudicotyledons</taxon>
        <taxon>Gunneridae</taxon>
        <taxon>Pentapetalae</taxon>
        <taxon>rosids</taxon>
        <taxon>malvids</taxon>
        <taxon>Malvales</taxon>
        <taxon>Malvaceae</taxon>
        <taxon>Malvoideae</taxon>
        <taxon>Hibiscus</taxon>
    </lineage>
</organism>
<feature type="compositionally biased region" description="Polar residues" evidence="1">
    <location>
        <begin position="9"/>
        <end position="31"/>
    </location>
</feature>
<dbReference type="PANTHER" id="PTHR33318:SF22">
    <property type="entry name" value="SUPPRESSOR PROTEIN SRP40-LIKE ISOFORM X1"/>
    <property type="match status" value="1"/>
</dbReference>
<comment type="caution">
    <text evidence="2">The sequence shown here is derived from an EMBL/GenBank/DDBJ whole genome shotgun (WGS) entry which is preliminary data.</text>
</comment>
<feature type="region of interest" description="Disordered" evidence="1">
    <location>
        <begin position="460"/>
        <end position="480"/>
    </location>
</feature>
<accession>A0ABR2TY11</accession>
<feature type="region of interest" description="Disordered" evidence="1">
    <location>
        <begin position="374"/>
        <end position="410"/>
    </location>
</feature>
<protein>
    <submittedName>
        <fullName evidence="2">Uncharacterized protein</fullName>
    </submittedName>
</protein>
<name>A0ABR2TY11_9ROSI</name>
<evidence type="ECO:0000313" key="2">
    <source>
        <dbReference type="EMBL" id="KAK9042083.1"/>
    </source>
</evidence>
<keyword evidence="3" id="KW-1185">Reference proteome</keyword>
<proteinExistence type="predicted"/>
<dbReference type="EMBL" id="JBBPBN010000004">
    <property type="protein sequence ID" value="KAK9042083.1"/>
    <property type="molecule type" value="Genomic_DNA"/>
</dbReference>
<feature type="region of interest" description="Disordered" evidence="1">
    <location>
        <begin position="1"/>
        <end position="67"/>
    </location>
</feature>
<gene>
    <name evidence="2" type="ORF">V6N11_017162</name>
</gene>